<dbReference type="InterPro" id="IPR026960">
    <property type="entry name" value="RVT-Znf"/>
</dbReference>
<evidence type="ECO:0000313" key="3">
    <source>
        <dbReference type="Proteomes" id="UP001152484"/>
    </source>
</evidence>
<dbReference type="OrthoDB" id="1304284at2759"/>
<dbReference type="Pfam" id="PF13966">
    <property type="entry name" value="zf-RVT"/>
    <property type="match status" value="1"/>
</dbReference>
<proteinExistence type="predicted"/>
<gene>
    <name evidence="2" type="ORF">CEURO_LOCUS8408</name>
</gene>
<comment type="caution">
    <text evidence="2">The sequence shown here is derived from an EMBL/GenBank/DDBJ whole genome shotgun (WGS) entry which is preliminary data.</text>
</comment>
<feature type="domain" description="Reverse transcriptase zinc-binding" evidence="1">
    <location>
        <begin position="61"/>
        <end position="146"/>
    </location>
</feature>
<sequence>MGKPCSDRSPDRYSRQGDMRPKVTDSVVWKRLCDINSIATDLCSYNEDGEIFWDPGINGFFSLKSAYNEIRSSRSSTFSDKHVWHKYEHMTVKLFMWKLLNGYLPLLGNLQKLHFYLQPSRCPFYKSHAESTDHLFFGCIFSKKIWNYFMDMFNIKGSTASSVRQVLISWWIEAGSKKISDIFKHNMPGIICWHLWKTYSSYVWGSTYIPSTEHLITQIKCYTKKWACKLSKFKPKHVDDFLLGRRS</sequence>
<dbReference type="AlphaFoldDB" id="A0A9P1E6U4"/>
<accession>A0A9P1E6U4</accession>
<reference evidence="2" key="1">
    <citation type="submission" date="2022-07" db="EMBL/GenBank/DDBJ databases">
        <authorList>
            <person name="Macas J."/>
            <person name="Novak P."/>
            <person name="Neumann P."/>
        </authorList>
    </citation>
    <scope>NUCLEOTIDE SEQUENCE</scope>
</reference>
<organism evidence="2 3">
    <name type="scientific">Cuscuta europaea</name>
    <name type="common">European dodder</name>
    <dbReference type="NCBI Taxonomy" id="41803"/>
    <lineage>
        <taxon>Eukaryota</taxon>
        <taxon>Viridiplantae</taxon>
        <taxon>Streptophyta</taxon>
        <taxon>Embryophyta</taxon>
        <taxon>Tracheophyta</taxon>
        <taxon>Spermatophyta</taxon>
        <taxon>Magnoliopsida</taxon>
        <taxon>eudicotyledons</taxon>
        <taxon>Gunneridae</taxon>
        <taxon>Pentapetalae</taxon>
        <taxon>asterids</taxon>
        <taxon>lamiids</taxon>
        <taxon>Solanales</taxon>
        <taxon>Convolvulaceae</taxon>
        <taxon>Cuscuteae</taxon>
        <taxon>Cuscuta</taxon>
        <taxon>Cuscuta subgen. Cuscuta</taxon>
    </lineage>
</organism>
<evidence type="ECO:0000313" key="2">
    <source>
        <dbReference type="EMBL" id="CAH9082799.1"/>
    </source>
</evidence>
<evidence type="ECO:0000259" key="1">
    <source>
        <dbReference type="Pfam" id="PF13966"/>
    </source>
</evidence>
<dbReference type="Proteomes" id="UP001152484">
    <property type="component" value="Unassembled WGS sequence"/>
</dbReference>
<dbReference type="EMBL" id="CAMAPE010000016">
    <property type="protein sequence ID" value="CAH9082799.1"/>
    <property type="molecule type" value="Genomic_DNA"/>
</dbReference>
<name>A0A9P1E6U4_CUSEU</name>
<keyword evidence="3" id="KW-1185">Reference proteome</keyword>
<protein>
    <recommendedName>
        <fullName evidence="1">Reverse transcriptase zinc-binding domain-containing protein</fullName>
    </recommendedName>
</protein>